<sequence length="330" mass="33835">MSNIGVAYKRVNDLTELSAIPADEDFFIVVDISDANREKKILASRVISNTGINLADTTTSTTGVITKASTRFIHNFHHPTGSSAIPDAENTFVGLSSGNFTMGSTATQTWHGSLNTAIGFNTLNALTTGYDNTAVGSETLPALTTGAENTAVGTWAMILSTTGNNNTAIGAGSMSGVDITGNKNTAVGYTAGRNIGAGSNNTAIGYQTLLIGSGDSNTALGTRALLSLTTGSDNVAIGHAAGRFITGGVTANETSLNSIYIGKDIRALADGGDNEIIIGDSLTGLGSNTVVIGNDSITKTTLKGDVTVTALNLVSYENETVYFEGNAVFN</sequence>
<dbReference type="EMBL" id="LAZR01010147">
    <property type="protein sequence ID" value="KKM68552.1"/>
    <property type="molecule type" value="Genomic_DNA"/>
</dbReference>
<evidence type="ECO:0000313" key="1">
    <source>
        <dbReference type="EMBL" id="KKM68552.1"/>
    </source>
</evidence>
<comment type="caution">
    <text evidence="1">The sequence shown here is derived from an EMBL/GenBank/DDBJ whole genome shotgun (WGS) entry which is preliminary data.</text>
</comment>
<organism evidence="1">
    <name type="scientific">marine sediment metagenome</name>
    <dbReference type="NCBI Taxonomy" id="412755"/>
    <lineage>
        <taxon>unclassified sequences</taxon>
        <taxon>metagenomes</taxon>
        <taxon>ecological metagenomes</taxon>
    </lineage>
</organism>
<reference evidence="1" key="1">
    <citation type="journal article" date="2015" name="Nature">
        <title>Complex archaea that bridge the gap between prokaryotes and eukaryotes.</title>
        <authorList>
            <person name="Spang A."/>
            <person name="Saw J.H."/>
            <person name="Jorgensen S.L."/>
            <person name="Zaremba-Niedzwiedzka K."/>
            <person name="Martijn J."/>
            <person name="Lind A.E."/>
            <person name="van Eijk R."/>
            <person name="Schleper C."/>
            <person name="Guy L."/>
            <person name="Ettema T.J."/>
        </authorList>
    </citation>
    <scope>NUCLEOTIDE SEQUENCE</scope>
</reference>
<gene>
    <name evidence="1" type="ORF">LCGC14_1459690</name>
</gene>
<accession>A0A0F9MHF2</accession>
<dbReference type="Gene3D" id="2.150.10.10">
    <property type="entry name" value="Serralysin-like metalloprotease, C-terminal"/>
    <property type="match status" value="1"/>
</dbReference>
<protein>
    <recommendedName>
        <fullName evidence="2">Trimeric autotransporter adhesin YadA-like head domain-containing protein</fullName>
    </recommendedName>
</protein>
<evidence type="ECO:0008006" key="2">
    <source>
        <dbReference type="Google" id="ProtNLM"/>
    </source>
</evidence>
<name>A0A0F9MHF2_9ZZZZ</name>
<dbReference type="AlphaFoldDB" id="A0A0F9MHF2"/>
<proteinExistence type="predicted"/>
<dbReference type="InterPro" id="IPR011049">
    <property type="entry name" value="Serralysin-like_metalloprot_C"/>
</dbReference>